<evidence type="ECO:0000313" key="3">
    <source>
        <dbReference type="EMBL" id="NME44636.1"/>
    </source>
</evidence>
<dbReference type="InterPro" id="IPR036465">
    <property type="entry name" value="vWFA_dom_sf"/>
</dbReference>
<name>A0A7X9RJL9_9FIRM</name>
<dbReference type="InterPro" id="IPR056690">
    <property type="entry name" value="DUF7788"/>
</dbReference>
<gene>
    <name evidence="3" type="ORF">HF861_07015</name>
</gene>
<dbReference type="PIRSF" id="PIRSF015417">
    <property type="entry name" value="T31B5_30_vWA"/>
    <property type="match status" value="1"/>
</dbReference>
<feature type="domain" description="DUF2828" evidence="1">
    <location>
        <begin position="148"/>
        <end position="280"/>
    </location>
</feature>
<reference evidence="3 4" key="1">
    <citation type="submission" date="2020-04" db="EMBL/GenBank/DDBJ databases">
        <authorList>
            <person name="Hitch T.C.A."/>
            <person name="Wylensek D."/>
            <person name="Clavel T."/>
        </authorList>
    </citation>
    <scope>NUCLEOTIDE SEQUENCE [LARGE SCALE GENOMIC DNA]</scope>
    <source>
        <strain evidence="3 4">BSM-383-APC-22F</strain>
    </source>
</reference>
<dbReference type="PANTHER" id="PTHR31373:SF27">
    <property type="entry name" value="TROVE DOMAIN-CONTAINING PROTEIN"/>
    <property type="match status" value="1"/>
</dbReference>
<dbReference type="AlphaFoldDB" id="A0A7X9RJL9"/>
<organism evidence="3 4">
    <name type="scientific">Faecalicoccus pleomorphus</name>
    <dbReference type="NCBI Taxonomy" id="1323"/>
    <lineage>
        <taxon>Bacteria</taxon>
        <taxon>Bacillati</taxon>
        <taxon>Bacillota</taxon>
        <taxon>Erysipelotrichia</taxon>
        <taxon>Erysipelotrichales</taxon>
        <taxon>Erysipelotrichaceae</taxon>
        <taxon>Faecalicoccus</taxon>
    </lineage>
</organism>
<dbReference type="Proteomes" id="UP000540014">
    <property type="component" value="Unassembled WGS sequence"/>
</dbReference>
<evidence type="ECO:0000259" key="2">
    <source>
        <dbReference type="Pfam" id="PF25043"/>
    </source>
</evidence>
<sequence>MMNLIKEECSKVYTENSDTAYGTTCNANLDFFGLSGAMRQNQSKMLMLFHQAYAEDPTVAIKNLFYLRDIKNGMGERQSFRTCFHDLCKTNPKIATQMLPYIPDYGRYDDLMEAMDTPVQEDMTNWIQNQLQKDLKAHELKHPVSLLAKWLPSGNASNKMTKKQGRQMAKALNMTEQQYRKTLSLLRRDLHILENDLRQKDYSFPYSGVPAGAMHKYNQAFLRNDGERFNMYLEDVKKRKTTVHADTLYPYQIVHPFYRGTLSQSQKDLMQAQWDALVKTSSASKTIVVRDGSGSMYGGFGSILPVEIATSLSILFASQLTGPFHNCFITFSSRPQFVQLQSESLIGQLQETRLYNDISNTNIQAVYDLLLSVVDRPDFDPEDMVDRIVIISDMEFDHGVRGVPTYETFRDKFAKKGLKLPEIVYWNVQARNTHFAASIQEPNIRFVSGSSQHTIDLILQGDPVDSAEELMYKALKPYDFVDSFFVDKEA</sequence>
<proteinExistence type="predicted"/>
<dbReference type="InterPro" id="IPR011205">
    <property type="entry name" value="UCP015417_vWA"/>
</dbReference>
<feature type="domain" description="DUF2828" evidence="1">
    <location>
        <begin position="14"/>
        <end position="100"/>
    </location>
</feature>
<dbReference type="Pfam" id="PF25043">
    <property type="entry name" value="DUF7788"/>
    <property type="match status" value="1"/>
</dbReference>
<evidence type="ECO:0000313" key="4">
    <source>
        <dbReference type="Proteomes" id="UP000540014"/>
    </source>
</evidence>
<accession>A0A7X9RJL9</accession>
<dbReference type="PANTHER" id="PTHR31373">
    <property type="entry name" value="OS06G0652100 PROTEIN"/>
    <property type="match status" value="1"/>
</dbReference>
<protein>
    <submittedName>
        <fullName evidence="3">DUF2828 family protein</fullName>
    </submittedName>
</protein>
<dbReference type="EMBL" id="JABAFR010000014">
    <property type="protein sequence ID" value="NME44636.1"/>
    <property type="molecule type" value="Genomic_DNA"/>
</dbReference>
<dbReference type="InterPro" id="IPR058580">
    <property type="entry name" value="DUF2828"/>
</dbReference>
<comment type="caution">
    <text evidence="3">The sequence shown here is derived from an EMBL/GenBank/DDBJ whole genome shotgun (WGS) entry which is preliminary data.</text>
</comment>
<dbReference type="SUPFAM" id="SSF53300">
    <property type="entry name" value="vWA-like"/>
    <property type="match status" value="1"/>
</dbReference>
<feature type="domain" description="DUF7788" evidence="2">
    <location>
        <begin position="286"/>
        <end position="470"/>
    </location>
</feature>
<dbReference type="RefSeq" id="WP_168965538.1">
    <property type="nucleotide sequence ID" value="NZ_JABAFR010000014.1"/>
</dbReference>
<evidence type="ECO:0000259" key="1">
    <source>
        <dbReference type="Pfam" id="PF11443"/>
    </source>
</evidence>
<dbReference type="Pfam" id="PF11443">
    <property type="entry name" value="DUF2828"/>
    <property type="match status" value="2"/>
</dbReference>
<dbReference type="Gene3D" id="3.40.50.410">
    <property type="entry name" value="von Willebrand factor, type A domain"/>
    <property type="match status" value="1"/>
</dbReference>